<protein>
    <recommendedName>
        <fullName evidence="7">Reverse transcriptase RNase H-like domain-containing protein</fullName>
    </recommendedName>
</protein>
<comment type="caution">
    <text evidence="8">The sequence shown here is derived from an EMBL/GenBank/DDBJ whole genome shotgun (WGS) entry which is preliminary data.</text>
</comment>
<dbReference type="GO" id="GO:0016787">
    <property type="term" value="F:hydrolase activity"/>
    <property type="evidence" value="ECO:0007669"/>
    <property type="project" value="UniProtKB-KW"/>
</dbReference>
<reference evidence="8 9" key="1">
    <citation type="submission" date="2020-08" db="EMBL/GenBank/DDBJ databases">
        <title>Plant Genome Project.</title>
        <authorList>
            <person name="Zhang R.-G."/>
        </authorList>
    </citation>
    <scope>NUCLEOTIDE SEQUENCE [LARGE SCALE GENOMIC DNA]</scope>
    <source>
        <tissue evidence="8">Rhizome</tissue>
    </source>
</reference>
<keyword evidence="6" id="KW-0695">RNA-directed DNA polymerase</keyword>
<keyword evidence="9" id="KW-1185">Reference proteome</keyword>
<dbReference type="InterPro" id="IPR041373">
    <property type="entry name" value="RT_RNaseH"/>
</dbReference>
<dbReference type="AlphaFoldDB" id="A0A8J5GTV3"/>
<organism evidence="8 9">
    <name type="scientific">Zingiber officinale</name>
    <name type="common">Ginger</name>
    <name type="synonym">Amomum zingiber</name>
    <dbReference type="NCBI Taxonomy" id="94328"/>
    <lineage>
        <taxon>Eukaryota</taxon>
        <taxon>Viridiplantae</taxon>
        <taxon>Streptophyta</taxon>
        <taxon>Embryophyta</taxon>
        <taxon>Tracheophyta</taxon>
        <taxon>Spermatophyta</taxon>
        <taxon>Magnoliopsida</taxon>
        <taxon>Liliopsida</taxon>
        <taxon>Zingiberales</taxon>
        <taxon>Zingiberaceae</taxon>
        <taxon>Zingiber</taxon>
    </lineage>
</organism>
<dbReference type="GO" id="GO:0004519">
    <property type="term" value="F:endonuclease activity"/>
    <property type="evidence" value="ECO:0007669"/>
    <property type="project" value="UniProtKB-KW"/>
</dbReference>
<dbReference type="InterPro" id="IPR043502">
    <property type="entry name" value="DNA/RNA_pol_sf"/>
</dbReference>
<keyword evidence="5" id="KW-0378">Hydrolase</keyword>
<keyword evidence="4" id="KW-0255">Endonuclease</keyword>
<evidence type="ECO:0000256" key="4">
    <source>
        <dbReference type="ARBA" id="ARBA00022759"/>
    </source>
</evidence>
<keyword evidence="2" id="KW-0548">Nucleotidyltransferase</keyword>
<dbReference type="EMBL" id="JACMSC010000007">
    <property type="protein sequence ID" value="KAG6513895.1"/>
    <property type="molecule type" value="Genomic_DNA"/>
</dbReference>
<keyword evidence="3" id="KW-0540">Nuclease</keyword>
<evidence type="ECO:0000313" key="9">
    <source>
        <dbReference type="Proteomes" id="UP000734854"/>
    </source>
</evidence>
<evidence type="ECO:0000256" key="6">
    <source>
        <dbReference type="ARBA" id="ARBA00022918"/>
    </source>
</evidence>
<evidence type="ECO:0000256" key="1">
    <source>
        <dbReference type="ARBA" id="ARBA00022679"/>
    </source>
</evidence>
<evidence type="ECO:0000256" key="2">
    <source>
        <dbReference type="ARBA" id="ARBA00022695"/>
    </source>
</evidence>
<feature type="domain" description="Reverse transcriptase RNase H-like" evidence="7">
    <location>
        <begin position="31"/>
        <end position="110"/>
    </location>
</feature>
<accession>A0A8J5GTV3</accession>
<sequence>MNAQDWRLIREVKAMIQNLPDLTIPPEKCFVIIEADGCMDGWGGILKWKQQKYDSKASEQISAYASGKFSPPKSTIDAEIHAVMNSLNSFKIYYLDKEELLIRTDCNSISDRSYQFLAQYESLSGGTGPWACTTQEKDLRSHLADIEWTIGQHALDHIWELKLILDAKEQDFIQRSQLTRGLHLYYSDALPEVTATKHELLNAFIHIQSVIQRIRDTPP</sequence>
<gene>
    <name evidence="8" type="ORF">ZIOFF_024232</name>
</gene>
<evidence type="ECO:0000256" key="3">
    <source>
        <dbReference type="ARBA" id="ARBA00022722"/>
    </source>
</evidence>
<dbReference type="Pfam" id="PF17917">
    <property type="entry name" value="RT_RNaseH"/>
    <property type="match status" value="1"/>
</dbReference>
<dbReference type="GO" id="GO:0003964">
    <property type="term" value="F:RNA-directed DNA polymerase activity"/>
    <property type="evidence" value="ECO:0007669"/>
    <property type="project" value="UniProtKB-KW"/>
</dbReference>
<evidence type="ECO:0000256" key="5">
    <source>
        <dbReference type="ARBA" id="ARBA00022801"/>
    </source>
</evidence>
<dbReference type="Proteomes" id="UP000734854">
    <property type="component" value="Unassembled WGS sequence"/>
</dbReference>
<keyword evidence="1" id="KW-0808">Transferase</keyword>
<name>A0A8J5GTV3_ZINOF</name>
<evidence type="ECO:0000313" key="8">
    <source>
        <dbReference type="EMBL" id="KAG6513895.1"/>
    </source>
</evidence>
<proteinExistence type="predicted"/>
<dbReference type="SUPFAM" id="SSF56672">
    <property type="entry name" value="DNA/RNA polymerases"/>
    <property type="match status" value="1"/>
</dbReference>
<evidence type="ECO:0000259" key="7">
    <source>
        <dbReference type="Pfam" id="PF17917"/>
    </source>
</evidence>